<evidence type="ECO:0000256" key="4">
    <source>
        <dbReference type="ARBA" id="ARBA00022840"/>
    </source>
</evidence>
<dbReference type="PANTHER" id="PTHR11070">
    <property type="entry name" value="UVRD / RECB / PCRA DNA HELICASE FAMILY MEMBER"/>
    <property type="match status" value="1"/>
</dbReference>
<dbReference type="PANTHER" id="PTHR11070:SF2">
    <property type="entry name" value="ATP-DEPENDENT DNA HELICASE SRS2"/>
    <property type="match status" value="1"/>
</dbReference>
<dbReference type="AlphaFoldDB" id="A0ABC8AQX5"/>
<sequence length="322" mass="36481">MPSNNRAILAAAGAHKTESLIQTAIDVGSTTRVLITTYTNENLDQIKRRIASKCGIIPGNITVMGWFPFLLRECVRPYQNYATTTNRVRSSEFSNKPDQFARRANVAGYFIDPDRNLYSDNVADFACLLNERSGGKVVSRLTDIYDHILIDEIQDMVGYDLELLDLLFASNISVTVVGDPRQSTYTTSKTRKNKGFQKLGLFDWFKEREKKGTLTIDWRCESFRCHQDICDFADSLYPSLPATTSRNTEITGHDGIFFITRAELDSYIEKYQPVVLRYSRTKNTGGHPAINFGASKGSTYDRVVIFPTEPMKKYLKSRNLVS</sequence>
<keyword evidence="4" id="KW-0067">ATP-binding</keyword>
<dbReference type="Gene3D" id="3.40.50.300">
    <property type="entry name" value="P-loop containing nucleotide triphosphate hydrolases"/>
    <property type="match status" value="1"/>
</dbReference>
<dbReference type="Pfam" id="PF00580">
    <property type="entry name" value="UvrD-helicase"/>
    <property type="match status" value="1"/>
</dbReference>
<evidence type="ECO:0000256" key="1">
    <source>
        <dbReference type="ARBA" id="ARBA00022741"/>
    </source>
</evidence>
<dbReference type="InterPro" id="IPR027417">
    <property type="entry name" value="P-loop_NTPase"/>
</dbReference>
<dbReference type="InterPro" id="IPR014016">
    <property type="entry name" value="UvrD-like_ATP-bd"/>
</dbReference>
<evidence type="ECO:0000313" key="6">
    <source>
        <dbReference type="EMBL" id="APA96615.1"/>
    </source>
</evidence>
<accession>A0ABC8AQX5</accession>
<dbReference type="GO" id="GO:0016787">
    <property type="term" value="F:hydrolase activity"/>
    <property type="evidence" value="ECO:0007669"/>
    <property type="project" value="UniProtKB-KW"/>
</dbReference>
<dbReference type="EC" id="3.6.4.12" evidence="6"/>
<dbReference type="RefSeq" id="WP_083414868.1">
    <property type="nucleotide sequence ID" value="NZ_CP017839.1"/>
</dbReference>
<dbReference type="InterPro" id="IPR000212">
    <property type="entry name" value="DNA_helicase_UvrD/REP"/>
</dbReference>
<name>A0ABC8AQX5_9NOCA</name>
<dbReference type="KEGG" id="nsr:NS506_02552"/>
<evidence type="ECO:0000313" key="7">
    <source>
        <dbReference type="Proteomes" id="UP000180166"/>
    </source>
</evidence>
<evidence type="ECO:0000256" key="2">
    <source>
        <dbReference type="ARBA" id="ARBA00022801"/>
    </source>
</evidence>
<dbReference type="SUPFAM" id="SSF52540">
    <property type="entry name" value="P-loop containing nucleoside triphosphate hydrolases"/>
    <property type="match status" value="1"/>
</dbReference>
<evidence type="ECO:0000256" key="3">
    <source>
        <dbReference type="ARBA" id="ARBA00022806"/>
    </source>
</evidence>
<dbReference type="EMBL" id="CP017839">
    <property type="protein sequence ID" value="APA96615.1"/>
    <property type="molecule type" value="Genomic_DNA"/>
</dbReference>
<feature type="domain" description="UvrD-like helicase ATP-binding" evidence="5">
    <location>
        <begin position="103"/>
        <end position="185"/>
    </location>
</feature>
<proteinExistence type="predicted"/>
<organism evidence="6 7">
    <name type="scientific">Nocardia seriolae</name>
    <dbReference type="NCBI Taxonomy" id="37332"/>
    <lineage>
        <taxon>Bacteria</taxon>
        <taxon>Bacillati</taxon>
        <taxon>Actinomycetota</taxon>
        <taxon>Actinomycetes</taxon>
        <taxon>Mycobacteriales</taxon>
        <taxon>Nocardiaceae</taxon>
        <taxon>Nocardia</taxon>
    </lineage>
</organism>
<dbReference type="GO" id="GO:0003678">
    <property type="term" value="F:DNA helicase activity"/>
    <property type="evidence" value="ECO:0007669"/>
    <property type="project" value="UniProtKB-EC"/>
</dbReference>
<keyword evidence="2 6" id="KW-0378">Hydrolase</keyword>
<reference evidence="6 7" key="1">
    <citation type="submission" date="2016-10" db="EMBL/GenBank/DDBJ databases">
        <title>Genome sequence of Nocardia seriolae strain EM150506, isolated from Anguila japonica.</title>
        <authorList>
            <person name="Han H.-J."/>
        </authorList>
    </citation>
    <scope>NUCLEOTIDE SEQUENCE [LARGE SCALE GENOMIC DNA]</scope>
    <source>
        <strain evidence="6 7">EM150506</strain>
    </source>
</reference>
<keyword evidence="3 6" id="KW-0347">Helicase</keyword>
<protein>
    <submittedName>
        <fullName evidence="6">DNA helicase</fullName>
        <ecNumber evidence="6">3.6.4.12</ecNumber>
    </submittedName>
</protein>
<keyword evidence="1" id="KW-0547">Nucleotide-binding</keyword>
<dbReference type="Proteomes" id="UP000180166">
    <property type="component" value="Chromosome"/>
</dbReference>
<gene>
    <name evidence="6" type="ORF">NS506_02552</name>
</gene>
<evidence type="ECO:0000259" key="5">
    <source>
        <dbReference type="Pfam" id="PF00580"/>
    </source>
</evidence>
<dbReference type="GO" id="GO:0005524">
    <property type="term" value="F:ATP binding"/>
    <property type="evidence" value="ECO:0007669"/>
    <property type="project" value="UniProtKB-KW"/>
</dbReference>